<dbReference type="Gene3D" id="3.30.40.10">
    <property type="entry name" value="Zinc/RING finger domain, C3HC4 (zinc finger)"/>
    <property type="match status" value="1"/>
</dbReference>
<dbReference type="CDD" id="cd15517">
    <property type="entry name" value="PHD_TCF19_like"/>
    <property type="match status" value="1"/>
</dbReference>
<name>A0A0B7AXU2_9EUPU</name>
<comment type="similarity">
    <text evidence="2">Belongs to the nucleoporin Nup133 family.</text>
</comment>
<feature type="compositionally biased region" description="Acidic residues" evidence="5">
    <location>
        <begin position="705"/>
        <end position="717"/>
    </location>
</feature>
<feature type="region of interest" description="Disordered" evidence="5">
    <location>
        <begin position="1"/>
        <end position="40"/>
    </location>
</feature>
<feature type="region of interest" description="Disordered" evidence="5">
    <location>
        <begin position="705"/>
        <end position="738"/>
    </location>
</feature>
<accession>A0A0B7AXU2</accession>
<evidence type="ECO:0000256" key="2">
    <source>
        <dbReference type="ARBA" id="ARBA00005569"/>
    </source>
</evidence>
<keyword evidence="4" id="KW-0539">Nucleus</keyword>
<dbReference type="GO" id="GO:0016973">
    <property type="term" value="P:poly(A)+ mRNA export from nucleus"/>
    <property type="evidence" value="ECO:0007669"/>
    <property type="project" value="TreeGrafter"/>
</dbReference>
<dbReference type="Pfam" id="PF08801">
    <property type="entry name" value="Nucleoporin_N"/>
    <property type="match status" value="1"/>
</dbReference>
<dbReference type="GO" id="GO:0017056">
    <property type="term" value="F:structural constituent of nuclear pore"/>
    <property type="evidence" value="ECO:0007669"/>
    <property type="project" value="InterPro"/>
</dbReference>
<dbReference type="InterPro" id="IPR013083">
    <property type="entry name" value="Znf_RING/FYVE/PHD"/>
</dbReference>
<feature type="compositionally biased region" description="Polar residues" evidence="5">
    <location>
        <begin position="16"/>
        <end position="40"/>
    </location>
</feature>
<reference evidence="7" key="1">
    <citation type="submission" date="2014-12" db="EMBL/GenBank/DDBJ databases">
        <title>Insight into the proteome of Arion vulgaris.</title>
        <authorList>
            <person name="Aradska J."/>
            <person name="Bulat T."/>
            <person name="Smidak R."/>
            <person name="Sarate P."/>
            <person name="Gangsoo J."/>
            <person name="Sialana F."/>
            <person name="Bilban M."/>
            <person name="Lubec G."/>
        </authorList>
    </citation>
    <scope>NUCLEOTIDE SEQUENCE</scope>
    <source>
        <tissue evidence="7">Skin</tissue>
    </source>
</reference>
<dbReference type="InterPro" id="IPR011011">
    <property type="entry name" value="Znf_FYVE_PHD"/>
</dbReference>
<evidence type="ECO:0000256" key="3">
    <source>
        <dbReference type="ARBA" id="ARBA00022448"/>
    </source>
</evidence>
<dbReference type="SUPFAM" id="SSF117289">
    <property type="entry name" value="Nucleoporin domain"/>
    <property type="match status" value="1"/>
</dbReference>
<proteinExistence type="inferred from homology"/>
<dbReference type="SUPFAM" id="SSF54001">
    <property type="entry name" value="Cysteine proteinases"/>
    <property type="match status" value="1"/>
</dbReference>
<dbReference type="EMBL" id="HACG01037870">
    <property type="protein sequence ID" value="CEK84735.1"/>
    <property type="molecule type" value="Transcribed_RNA"/>
</dbReference>
<keyword evidence="3" id="KW-0813">Transport</keyword>
<comment type="subcellular location">
    <subcellularLocation>
        <location evidence="1">Nucleus</location>
    </subcellularLocation>
</comment>
<dbReference type="InterPro" id="IPR038765">
    <property type="entry name" value="Papain-like_cys_pep_sf"/>
</dbReference>
<dbReference type="GO" id="GO:0000972">
    <property type="term" value="P:transcription-dependent tethering of RNA polymerase II gene DNA at nuclear periphery"/>
    <property type="evidence" value="ECO:0007669"/>
    <property type="project" value="TreeGrafter"/>
</dbReference>
<dbReference type="SUPFAM" id="SSF57903">
    <property type="entry name" value="FYVE/PHD zinc finger"/>
    <property type="match status" value="1"/>
</dbReference>
<dbReference type="PANTHER" id="PTHR13405:SF11">
    <property type="entry name" value="NUCLEAR PORE COMPLEX PROTEIN NUP133"/>
    <property type="match status" value="1"/>
</dbReference>
<gene>
    <name evidence="7" type="primary">ORF144215</name>
</gene>
<dbReference type="InterPro" id="IPR037624">
    <property type="entry name" value="Nup133-like"/>
</dbReference>
<dbReference type="PANTHER" id="PTHR13405">
    <property type="entry name" value="NUCLEAR PORE COMPLEX PROTEIN NUP133"/>
    <property type="match status" value="1"/>
</dbReference>
<evidence type="ECO:0000256" key="1">
    <source>
        <dbReference type="ARBA" id="ARBA00004123"/>
    </source>
</evidence>
<dbReference type="AlphaFoldDB" id="A0A0B7AXU2"/>
<dbReference type="InterPro" id="IPR015943">
    <property type="entry name" value="WD40/YVTN_repeat-like_dom_sf"/>
</dbReference>
<feature type="domain" description="Nucleoporin Nup133/Nup155-like N-terminal" evidence="6">
    <location>
        <begin position="66"/>
        <end position="237"/>
    </location>
</feature>
<dbReference type="Gene3D" id="2.130.10.10">
    <property type="entry name" value="YVTN repeat-like/Quinoprotein amine dehydrogenase"/>
    <property type="match status" value="1"/>
</dbReference>
<dbReference type="Gene3D" id="3.40.395.10">
    <property type="entry name" value="Adenoviral Proteinase, Chain A"/>
    <property type="match status" value="1"/>
</dbReference>
<dbReference type="InterPro" id="IPR014908">
    <property type="entry name" value="Nucleoporin_Nup133/Nup155_N"/>
</dbReference>
<feature type="compositionally biased region" description="Acidic residues" evidence="5">
    <location>
        <begin position="260"/>
        <end position="287"/>
    </location>
</feature>
<feature type="region of interest" description="Disordered" evidence="5">
    <location>
        <begin position="260"/>
        <end position="292"/>
    </location>
</feature>
<organism evidence="7">
    <name type="scientific">Arion vulgaris</name>
    <dbReference type="NCBI Taxonomy" id="1028688"/>
    <lineage>
        <taxon>Eukaryota</taxon>
        <taxon>Metazoa</taxon>
        <taxon>Spiralia</taxon>
        <taxon>Lophotrochozoa</taxon>
        <taxon>Mollusca</taxon>
        <taxon>Gastropoda</taxon>
        <taxon>Heterobranchia</taxon>
        <taxon>Euthyneura</taxon>
        <taxon>Panpulmonata</taxon>
        <taxon>Eupulmonata</taxon>
        <taxon>Stylommatophora</taxon>
        <taxon>Helicina</taxon>
        <taxon>Arionoidea</taxon>
        <taxon>Arionidae</taxon>
        <taxon>Arion</taxon>
    </lineage>
</organism>
<feature type="compositionally biased region" description="Basic and acidic residues" evidence="5">
    <location>
        <begin position="719"/>
        <end position="738"/>
    </location>
</feature>
<dbReference type="GO" id="GO:0006606">
    <property type="term" value="P:protein import into nucleus"/>
    <property type="evidence" value="ECO:0007669"/>
    <property type="project" value="TreeGrafter"/>
</dbReference>
<protein>
    <recommendedName>
        <fullName evidence="6">Nucleoporin Nup133/Nup155-like N-terminal domain-containing protein</fullName>
    </recommendedName>
</protein>
<sequence length="738" mass="82893">MFSPRTPVGRGRPSPFTHSQSRSVKISSTTPRRNLRSQSNLAGQSLHTSQFLEETSQHRIEAFGAPLPVLITEALNLSDRSTTEITACIDPSGWAWLVGGRKLFVWRYKSSGNSRTVQCKELMLPPSDLAHSAERVCLIPSENDGQPAACVAVSPEGIVRYWPNIAFESSTAEISAELRGEECAKVINFQPHGCLLATTTSSLLLLEPVAGQVSIQCKPLKASQGLFSGLSKRMSSFIFGASPLQTNGSPLQTILAAPEDEYDDDDDDEEMKEDLEDGSTEEENSDEETFKSKHTQTLKDIEMFLSELPQKSISEVLHTTSVLESPEKRGQITTDESLNGQNCAPDVLVQACQDKVQYVDFIIEHIKRSCPGFDKYAYQVAACIICQAIHTHVSISDMLQSIRAWPSHLPELPSTRLLETEITLAAGQTLTVCGHKLNQFNMDTLKPDREISPKVLHAYLELLAQKHSSKMFVIPFDVILEWRDGRFSQNIFRKVHFKTFEFLVLPIHCGAEFSEMERKSGDIVSPCWMALVADVRNRTVGMMNPRSEDKYIIAANGYMLQWRRYMQIRSVHTGEMLSSWTTKQIECSKLEKDLNSGTLLLMNVEALVNDVPPVVMTEAHVTNYLLYIAVALRDMDRETTVLCVGGPECQQLAARDADWLQCENCRTWWHQACARHSDRTQPFYCSPCQQRIAIVGGKRVLMECDDAEDEDEEELQTDNDQKETNKQGDEDHKVFQSE</sequence>
<evidence type="ECO:0000313" key="7">
    <source>
        <dbReference type="EMBL" id="CEK84735.1"/>
    </source>
</evidence>
<evidence type="ECO:0000256" key="4">
    <source>
        <dbReference type="ARBA" id="ARBA00023242"/>
    </source>
</evidence>
<dbReference type="GO" id="GO:0031080">
    <property type="term" value="C:nuclear pore outer ring"/>
    <property type="evidence" value="ECO:0007669"/>
    <property type="project" value="TreeGrafter"/>
</dbReference>
<evidence type="ECO:0000256" key="5">
    <source>
        <dbReference type="SAM" id="MobiDB-lite"/>
    </source>
</evidence>
<evidence type="ECO:0000259" key="6">
    <source>
        <dbReference type="Pfam" id="PF08801"/>
    </source>
</evidence>